<dbReference type="InterPro" id="IPR029000">
    <property type="entry name" value="Cyclophilin-like_dom_sf"/>
</dbReference>
<dbReference type="InterPro" id="IPR029063">
    <property type="entry name" value="SAM-dependent_MTases_sf"/>
</dbReference>
<dbReference type="GO" id="GO:0000209">
    <property type="term" value="P:protein polyubiquitination"/>
    <property type="evidence" value="ECO:0007669"/>
    <property type="project" value="TreeGrafter"/>
</dbReference>
<organism evidence="15 16">
    <name type="scientific">Symbiodinium microadriaticum</name>
    <name type="common">Dinoflagellate</name>
    <name type="synonym">Zooxanthella microadriatica</name>
    <dbReference type="NCBI Taxonomy" id="2951"/>
    <lineage>
        <taxon>Eukaryota</taxon>
        <taxon>Sar</taxon>
        <taxon>Alveolata</taxon>
        <taxon>Dinophyceae</taxon>
        <taxon>Suessiales</taxon>
        <taxon>Symbiodiniaceae</taxon>
        <taxon>Symbiodinium</taxon>
    </lineage>
</organism>
<feature type="compositionally biased region" description="Low complexity" evidence="12">
    <location>
        <begin position="270"/>
        <end position="282"/>
    </location>
</feature>
<dbReference type="InterPro" id="IPR036509">
    <property type="entry name" value="Met_Sox_Rdtase_MsrA_sf"/>
</dbReference>
<dbReference type="SUPFAM" id="SSF50891">
    <property type="entry name" value="Cyclophilin-like"/>
    <property type="match status" value="1"/>
</dbReference>
<evidence type="ECO:0000256" key="4">
    <source>
        <dbReference type="ARBA" id="ARBA00004123"/>
    </source>
</evidence>
<comment type="similarity">
    <text evidence="5">Belongs to the cyclophilin-type PPIase family. PPIL2 subfamily.</text>
</comment>
<evidence type="ECO:0000256" key="7">
    <source>
        <dbReference type="ARBA" id="ARBA00022786"/>
    </source>
</evidence>
<keyword evidence="10" id="KW-0539">Nucleus</keyword>
<keyword evidence="6" id="KW-0808">Transferase</keyword>
<comment type="catalytic activity">
    <reaction evidence="2">
        <text>[protein]-peptidylproline (omega=180) = [protein]-peptidylproline (omega=0)</text>
        <dbReference type="Rhea" id="RHEA:16237"/>
        <dbReference type="Rhea" id="RHEA-COMP:10747"/>
        <dbReference type="Rhea" id="RHEA-COMP:10748"/>
        <dbReference type="ChEBI" id="CHEBI:83833"/>
        <dbReference type="ChEBI" id="CHEBI:83834"/>
        <dbReference type="EC" id="5.2.1.8"/>
    </reaction>
</comment>
<feature type="compositionally biased region" description="Basic and acidic residues" evidence="12">
    <location>
        <begin position="257"/>
        <end position="268"/>
    </location>
</feature>
<dbReference type="PRINTS" id="PR00153">
    <property type="entry name" value="CSAPPISMRASE"/>
</dbReference>
<protein>
    <submittedName>
        <fullName evidence="15">Peptidyl-prolyl cis-trans isomerase-like 2</fullName>
    </submittedName>
</protein>
<dbReference type="GO" id="GO:0008168">
    <property type="term" value="F:methyltransferase activity"/>
    <property type="evidence" value="ECO:0007669"/>
    <property type="project" value="InterPro"/>
</dbReference>
<dbReference type="Pfam" id="PF00160">
    <property type="entry name" value="Pro_isomerase"/>
    <property type="match status" value="1"/>
</dbReference>
<dbReference type="Proteomes" id="UP000186817">
    <property type="component" value="Unassembled WGS sequence"/>
</dbReference>
<gene>
    <name evidence="15" type="primary">PUB49</name>
    <name evidence="15" type="ORF">AK812_SmicGene40696</name>
</gene>
<reference evidence="15 16" key="1">
    <citation type="submission" date="2016-02" db="EMBL/GenBank/DDBJ databases">
        <title>Genome analysis of coral dinoflagellate symbionts highlights evolutionary adaptations to a symbiotic lifestyle.</title>
        <authorList>
            <person name="Aranda M."/>
            <person name="Li Y."/>
            <person name="Liew Y.J."/>
            <person name="Baumgarten S."/>
            <person name="Simakov O."/>
            <person name="Wilson M."/>
            <person name="Piel J."/>
            <person name="Ashoor H."/>
            <person name="Bougouffa S."/>
            <person name="Bajic V.B."/>
            <person name="Ryu T."/>
            <person name="Ravasi T."/>
            <person name="Bayer T."/>
            <person name="Micklem G."/>
            <person name="Kim H."/>
            <person name="Bhak J."/>
            <person name="Lajeunesse T.C."/>
            <person name="Voolstra C.R."/>
        </authorList>
    </citation>
    <scope>NUCLEOTIDE SEQUENCE [LARGE SCALE GENOMIC DNA]</scope>
    <source>
        <strain evidence="15 16">CCMP2467</strain>
    </source>
</reference>
<dbReference type="InterPro" id="IPR024160">
    <property type="entry name" value="BIN3_SAM-bd_dom"/>
</dbReference>
<evidence type="ECO:0000256" key="1">
    <source>
        <dbReference type="ARBA" id="ARBA00000900"/>
    </source>
</evidence>
<dbReference type="SUPFAM" id="SSF55068">
    <property type="entry name" value="Peptide methionine sulfoxide reductase"/>
    <property type="match status" value="1"/>
</dbReference>
<dbReference type="InterPro" id="IPR020892">
    <property type="entry name" value="Cyclophilin-type_PPIase_CS"/>
</dbReference>
<proteinExistence type="inferred from homology"/>
<dbReference type="GO" id="GO:0008113">
    <property type="term" value="F:peptide-methionine (S)-S-oxide reductase activity"/>
    <property type="evidence" value="ECO:0007669"/>
    <property type="project" value="InterPro"/>
</dbReference>
<dbReference type="FunFam" id="2.40.100.10:FF:000014">
    <property type="entry name" value="Peptidyl-prolyl cis-trans isomerase cyp65"/>
    <property type="match status" value="1"/>
</dbReference>
<dbReference type="SUPFAM" id="SSF53335">
    <property type="entry name" value="S-adenosyl-L-methionine-dependent methyltransferases"/>
    <property type="match status" value="1"/>
</dbReference>
<dbReference type="PROSITE" id="PS50072">
    <property type="entry name" value="CSA_PPIASE_2"/>
    <property type="match status" value="1"/>
</dbReference>
<dbReference type="GO" id="GO:0003755">
    <property type="term" value="F:peptidyl-prolyl cis-trans isomerase activity"/>
    <property type="evidence" value="ECO:0007669"/>
    <property type="project" value="UniProtKB-KW"/>
</dbReference>
<comment type="subcellular location">
    <subcellularLocation>
        <location evidence="4">Nucleus</location>
    </subcellularLocation>
</comment>
<evidence type="ECO:0000256" key="5">
    <source>
        <dbReference type="ARBA" id="ARBA00007930"/>
    </source>
</evidence>
<dbReference type="PANTHER" id="PTHR45625">
    <property type="entry name" value="PEPTIDYL-PROLYL CIS-TRANS ISOMERASE-RELATED"/>
    <property type="match status" value="1"/>
</dbReference>
<dbReference type="SUPFAM" id="SSF57850">
    <property type="entry name" value="RING/U-box"/>
    <property type="match status" value="1"/>
</dbReference>
<dbReference type="InterPro" id="IPR026951">
    <property type="entry name" value="PPIL2_U-box_dom"/>
</dbReference>
<dbReference type="CDD" id="cd16663">
    <property type="entry name" value="RING-Ubox_PPIL2"/>
    <property type="match status" value="1"/>
</dbReference>
<dbReference type="PROSITE" id="PS00170">
    <property type="entry name" value="CSA_PPIASE_1"/>
    <property type="match status" value="1"/>
</dbReference>
<dbReference type="InterPro" id="IPR003613">
    <property type="entry name" value="Ubox_domain"/>
</dbReference>
<feature type="domain" description="Bin3-type SAM" evidence="14">
    <location>
        <begin position="242"/>
        <end position="515"/>
    </location>
</feature>
<comment type="catalytic activity">
    <reaction evidence="1">
        <text>S-ubiquitinyl-[E2 ubiquitin-conjugating enzyme]-L-cysteine + [acceptor protein]-L-lysine = [E2 ubiquitin-conjugating enzyme]-L-cysteine + N(6)-ubiquitinyl-[acceptor protein]-L-lysine.</text>
        <dbReference type="EC" id="2.3.2.27"/>
    </reaction>
</comment>
<evidence type="ECO:0000256" key="3">
    <source>
        <dbReference type="ARBA" id="ARBA00003697"/>
    </source>
</evidence>
<dbReference type="FunFam" id="3.30.40.10:FF:000079">
    <property type="entry name" value="Peptidyl-prolyl cis-trans isomerase 2"/>
    <property type="match status" value="1"/>
</dbReference>
<dbReference type="InterPro" id="IPR002130">
    <property type="entry name" value="Cyclophilin-type_PPIase_dom"/>
</dbReference>
<keyword evidence="8" id="KW-0697">Rotamase</keyword>
<evidence type="ECO:0000313" key="15">
    <source>
        <dbReference type="EMBL" id="OLP79063.1"/>
    </source>
</evidence>
<evidence type="ECO:0000256" key="10">
    <source>
        <dbReference type="ARBA" id="ARBA00023242"/>
    </source>
</evidence>
<dbReference type="Gene3D" id="2.40.100.10">
    <property type="entry name" value="Cyclophilin-like"/>
    <property type="match status" value="1"/>
</dbReference>
<dbReference type="EMBL" id="LSRX01001530">
    <property type="protein sequence ID" value="OLP79063.1"/>
    <property type="molecule type" value="Genomic_DNA"/>
</dbReference>
<accession>A0A1Q9C7Y6</accession>
<keyword evidence="7" id="KW-0833">Ubl conjugation pathway</keyword>
<dbReference type="OrthoDB" id="416878at2759"/>
<feature type="compositionally biased region" description="Basic and acidic residues" evidence="12">
    <location>
        <begin position="283"/>
        <end position="304"/>
    </location>
</feature>
<evidence type="ECO:0000313" key="16">
    <source>
        <dbReference type="Proteomes" id="UP000186817"/>
    </source>
</evidence>
<dbReference type="InterPro" id="IPR044666">
    <property type="entry name" value="Cyclophilin_A-like"/>
</dbReference>
<keyword evidence="11" id="KW-0949">S-adenosyl-L-methionine</keyword>
<dbReference type="InterPro" id="IPR010675">
    <property type="entry name" value="Bin3_C"/>
</dbReference>
<evidence type="ECO:0000259" key="13">
    <source>
        <dbReference type="PROSITE" id="PS50072"/>
    </source>
</evidence>
<evidence type="ECO:0000256" key="9">
    <source>
        <dbReference type="ARBA" id="ARBA00023235"/>
    </source>
</evidence>
<dbReference type="Gene3D" id="3.30.1060.10">
    <property type="entry name" value="Peptide methionine sulphoxide reductase MsrA"/>
    <property type="match status" value="1"/>
</dbReference>
<feature type="domain" description="PPIase cyclophilin-type" evidence="13">
    <location>
        <begin position="610"/>
        <end position="755"/>
    </location>
</feature>
<dbReference type="GO" id="GO:0006457">
    <property type="term" value="P:protein folding"/>
    <property type="evidence" value="ECO:0007669"/>
    <property type="project" value="InterPro"/>
</dbReference>
<dbReference type="CDD" id="cd02440">
    <property type="entry name" value="AdoMet_MTases"/>
    <property type="match status" value="1"/>
</dbReference>
<keyword evidence="16" id="KW-1185">Reference proteome</keyword>
<evidence type="ECO:0000256" key="11">
    <source>
        <dbReference type="PROSITE-ProRule" id="PRU00848"/>
    </source>
</evidence>
<feature type="region of interest" description="Disordered" evidence="12">
    <location>
        <begin position="257"/>
        <end position="310"/>
    </location>
</feature>
<evidence type="ECO:0000256" key="6">
    <source>
        <dbReference type="ARBA" id="ARBA00022679"/>
    </source>
</evidence>
<dbReference type="PROSITE" id="PS51515">
    <property type="entry name" value="BIN3_SAM"/>
    <property type="match status" value="1"/>
</dbReference>
<evidence type="ECO:0000256" key="2">
    <source>
        <dbReference type="ARBA" id="ARBA00000971"/>
    </source>
</evidence>
<dbReference type="GO" id="GO:0071013">
    <property type="term" value="C:catalytic step 2 spliceosome"/>
    <property type="evidence" value="ECO:0007669"/>
    <property type="project" value="TreeGrafter"/>
</dbReference>
<keyword evidence="9 15" id="KW-0413">Isomerase</keyword>
<dbReference type="PANTHER" id="PTHR45625:SF1">
    <property type="entry name" value="RING-TYPE E3 UBIQUITIN-PROTEIN LIGASE PPIL2"/>
    <property type="match status" value="1"/>
</dbReference>
<comment type="caution">
    <text evidence="15">The sequence shown here is derived from an EMBL/GenBank/DDBJ whole genome shotgun (WGS) entry which is preliminary data.</text>
</comment>
<evidence type="ECO:0000256" key="12">
    <source>
        <dbReference type="SAM" id="MobiDB-lite"/>
    </source>
</evidence>
<dbReference type="GO" id="GO:0061630">
    <property type="term" value="F:ubiquitin protein ligase activity"/>
    <property type="evidence" value="ECO:0007669"/>
    <property type="project" value="UniProtKB-EC"/>
</dbReference>
<evidence type="ECO:0000259" key="14">
    <source>
        <dbReference type="PROSITE" id="PS51515"/>
    </source>
</evidence>
<comment type="function">
    <text evidence="3">May catalyze the cis-trans isomerization of proline imidic peptide bonds in oligopeptides thereby assisting the folding of proteins. May also function as a chaperone, playing a role in intracellular transport of proteins. May also have a protein ubiquitin ligase activity acting as an E3 ubiquitin protein ligase or as a ubiquitin-ubiquitin ligase promoting elongation of ubiquitin chains on proteins.</text>
</comment>
<dbReference type="Gene3D" id="3.40.50.150">
    <property type="entry name" value="Vaccinia Virus protein VP39"/>
    <property type="match status" value="1"/>
</dbReference>
<dbReference type="SMART" id="SM00504">
    <property type="entry name" value="Ubox"/>
    <property type="match status" value="1"/>
</dbReference>
<dbReference type="InterPro" id="IPR013083">
    <property type="entry name" value="Znf_RING/FYVE/PHD"/>
</dbReference>
<dbReference type="Pfam" id="PF06859">
    <property type="entry name" value="Bin3"/>
    <property type="match status" value="1"/>
</dbReference>
<name>A0A1Q9C7Y6_SYMMI</name>
<sequence length="1313" mass="148136">MTADSWWHSRKSRTFMHRLATFWKCTPTGIESELRPWVRISTARTCSTCGLQSGRRMEGASRQQDGLHFQNYLLTVGCSLSLQPFDKPVATRDGSVFEITYILKYIKRFGKHPVHGGKLEVKELIPLHFHKNAQGNLHCPVTFKVLGNNTPVCANVKSGHVYCLEAVLELNKKNKNWKDLMTGQPFAWTDIIMLQDPDKIEGREVSKFYFIVMGQQDEVVREITNPESKASLQTDDKIRPNAAVARIFEEKERLAEKKAQEEAAKEAADPEAAAAAKAAAAEAKAKAQELEEARQKRKTNEHPPQHVWGNFKGYYDIRNPGGEDPRLPWLCRTIDWRGKQVLDLGCNAGQITRAVAAEGAKLALGVDIDASLIGEARRATSKTRAAGRVRFRCRDLLRLKLRRKYDVVLLLSTSKWVHLQHGDEGLKQLFRRCKRWLCPGGVLVLEPQPWKAYKKVADAHADVEKIWGEIQLKPGSFVDFLTQVLGFDRAYRWAFVDHMQESFQRMLYFFWKPGRCARGRACRRGRRLSRSRPSRRLATCAGSGVTRSQRLVTKGYTSNEAAASFTSTAAPLKSKNELRKLTEEEELQDIYDQVRKKKQKGYVRMVTSHGCLNLELHCDIAPRTSDNFLRLCEKSYYDNTIFHRLIRNFMLQGGDPTGTGRGGESAFEGGKGFKDEFDSRLVHQGPGVLSMANNGKNTNRSQFFVSLKSCEHLNNKHSVFGRVVGGLKLLEVFNNWETDPKDKPVKEIQLVRMEVFKNPFKETVEAMNKPKVEKVVDPVATWFSNRKDPMQGHKNRHSTEVGKYLEEELLPGEKRKKEMPSEELEYANIAQKSKKARTDFDFSLCFQPLCPYFRKVGTMGSTTSAESRGQYSKMNRQTTSTSSVVWQPLDAKKSMAQLEGSMSLHALLLWVGMPVCLAVQNLIPPLRPTCVSGFSNWSFLLLLLVEAHHIYQERKAWTAVRDLITPPELSVMRQLGILRMRLRHVILGILEDVDLYMDFAFPFVALACDRDDPSNPMTEHWAEAWRQVPILGHFLAKIVLRVRLSASQDRYQACGKFRACVSIMFAKLSLLLALRAASAQDESVFVYFGSGCFWHVQHAFIEAEANILGRNASTYTSLTGYAGGNSVNADGKACYNDYAQLGHTEVVGLSIPLSTLPDFGAVFWSLFVGKDRVDVMDIGADYRAAIGVPGGISSSLLQTVNASQASRAQRDGWWFELRAGNGDDPDTLGKALVWVYDTALYPFYQAEVYHQFHDDFLPGGNYPQEYNDLVHDLRDDGRLTSTGCPRDQASAVSAAHPVVLSIVLLFAVYRHTQ</sequence>
<dbReference type="Gene3D" id="3.30.40.10">
    <property type="entry name" value="Zinc/RING finger domain, C3HC4 (zinc finger)"/>
    <property type="match status" value="1"/>
</dbReference>
<evidence type="ECO:0000256" key="8">
    <source>
        <dbReference type="ARBA" id="ARBA00023110"/>
    </source>
</evidence>